<dbReference type="Proteomes" id="UP000192634">
    <property type="component" value="Unassembled WGS sequence"/>
</dbReference>
<keyword evidence="5" id="KW-1185">Reference proteome</keyword>
<name>A0A1L3ME25_9MICO</name>
<feature type="transmembrane region" description="Helical" evidence="1">
    <location>
        <begin position="65"/>
        <end position="85"/>
    </location>
</feature>
<reference evidence="4 6" key="2">
    <citation type="submission" date="2017-04" db="EMBL/GenBank/DDBJ databases">
        <authorList>
            <person name="Afonso C.L."/>
            <person name="Miller P.J."/>
            <person name="Scott M.A."/>
            <person name="Spackman E."/>
            <person name="Goraichik I."/>
            <person name="Dimitrov K.M."/>
            <person name="Suarez D.L."/>
            <person name="Swayne D.E."/>
        </authorList>
    </citation>
    <scope>NUCLEOTIDE SEQUENCE [LARGE SCALE GENOMIC DNA]</scope>
    <source>
        <strain evidence="4 6">CGMCC 1.12511</strain>
    </source>
</reference>
<dbReference type="EMBL" id="CP062789">
    <property type="protein sequence ID" value="QOK23372.1"/>
    <property type="molecule type" value="Genomic_DNA"/>
</dbReference>
<accession>A0A1L3ME25</accession>
<dbReference type="AlphaFoldDB" id="A0A1L3ME25"/>
<feature type="transmembrane region" description="Helical" evidence="1">
    <location>
        <begin position="41"/>
        <end position="58"/>
    </location>
</feature>
<evidence type="ECO:0000256" key="1">
    <source>
        <dbReference type="SAM" id="Phobius"/>
    </source>
</evidence>
<evidence type="ECO:0000313" key="4">
    <source>
        <dbReference type="EMBL" id="SMC44129.1"/>
    </source>
</evidence>
<dbReference type="KEGG" id="jte:ASJ30_02760"/>
<gene>
    <name evidence="2" type="ORF">ASJ30_02760</name>
    <name evidence="3" type="ORF">IGS73_02845</name>
    <name evidence="4" type="ORF">SAMN06296429_103139</name>
</gene>
<keyword evidence="1" id="KW-0812">Transmembrane</keyword>
<accession>A0A1W1Z6R2</accession>
<reference evidence="2 5" key="1">
    <citation type="submission" date="2015-11" db="EMBL/GenBank/DDBJ databases">
        <authorList>
            <person name="Zhang Y."/>
            <person name="Guo Z."/>
        </authorList>
    </citation>
    <scope>NUCLEOTIDE SEQUENCE [LARGE SCALE GENOMIC DNA]</scope>
    <source>
        <strain evidence="2 5">YFY001</strain>
    </source>
</reference>
<dbReference type="RefSeq" id="WP_072623755.1">
    <property type="nucleotide sequence ID" value="NZ_CBDRLL010000004.1"/>
</dbReference>
<evidence type="ECO:0000313" key="7">
    <source>
        <dbReference type="Proteomes" id="UP000593998"/>
    </source>
</evidence>
<protein>
    <submittedName>
        <fullName evidence="2">Uncharacterized protein</fullName>
    </submittedName>
</protein>
<proteinExistence type="predicted"/>
<reference evidence="3 7" key="3">
    <citation type="submission" date="2020-10" db="EMBL/GenBank/DDBJ databases">
        <title>Janibacter indicus TT2 genome sequence.</title>
        <authorList>
            <person name="Lee K."/>
            <person name="Ganzorig M."/>
        </authorList>
    </citation>
    <scope>NUCLEOTIDE SEQUENCE [LARGE SCALE GENOMIC DNA]</scope>
    <source>
        <strain evidence="3 7">TT2</strain>
    </source>
</reference>
<dbReference type="EMBL" id="FWXN01000003">
    <property type="protein sequence ID" value="SMC44129.1"/>
    <property type="molecule type" value="Genomic_DNA"/>
</dbReference>
<evidence type="ECO:0000313" key="3">
    <source>
        <dbReference type="EMBL" id="QOK23372.1"/>
    </source>
</evidence>
<dbReference type="Proteomes" id="UP000182938">
    <property type="component" value="Chromosome"/>
</dbReference>
<keyword evidence="1" id="KW-1133">Transmembrane helix</keyword>
<sequence length="95" mass="9873">MPAPDHDSSQPMSVRATAARWALGTILAVGALVLLLKPGGVSKLLALVLAGAAVTTFARRSRSDATIVSVVLLVVAGVYLGAFLTGNSHWITDRY</sequence>
<evidence type="ECO:0000313" key="5">
    <source>
        <dbReference type="Proteomes" id="UP000182938"/>
    </source>
</evidence>
<organism evidence="2 5">
    <name type="scientific">Janibacter indicus</name>
    <dbReference type="NCBI Taxonomy" id="857417"/>
    <lineage>
        <taxon>Bacteria</taxon>
        <taxon>Bacillati</taxon>
        <taxon>Actinomycetota</taxon>
        <taxon>Actinomycetes</taxon>
        <taxon>Micrococcales</taxon>
        <taxon>Intrasporangiaceae</taxon>
        <taxon>Janibacter</taxon>
    </lineage>
</organism>
<dbReference type="EMBL" id="CP013290">
    <property type="protein sequence ID" value="APH00580.1"/>
    <property type="molecule type" value="Genomic_DNA"/>
</dbReference>
<evidence type="ECO:0000313" key="6">
    <source>
        <dbReference type="Proteomes" id="UP000192634"/>
    </source>
</evidence>
<dbReference type="OrthoDB" id="9975109at2"/>
<evidence type="ECO:0000313" key="2">
    <source>
        <dbReference type="EMBL" id="APH00580.1"/>
    </source>
</evidence>
<keyword evidence="1" id="KW-0472">Membrane</keyword>
<dbReference type="Proteomes" id="UP000593998">
    <property type="component" value="Chromosome"/>
</dbReference>